<keyword evidence="5" id="KW-1133">Transmembrane helix</keyword>
<feature type="chain" id="PRO_5029861585" description="Laccase" evidence="6">
    <location>
        <begin position="21"/>
        <end position="687"/>
    </location>
</feature>
<dbReference type="InParanoid" id="A0A7M7NJB2"/>
<dbReference type="AlphaFoldDB" id="A0A7M7NJB2"/>
<dbReference type="InterPro" id="IPR045087">
    <property type="entry name" value="Cu-oxidase_fam"/>
</dbReference>
<keyword evidence="2" id="KW-0479">Metal-binding</keyword>
<keyword evidence="5" id="KW-0472">Membrane</keyword>
<evidence type="ECO:0000256" key="1">
    <source>
        <dbReference type="ARBA" id="ARBA00010609"/>
    </source>
</evidence>
<keyword evidence="5" id="KW-0812">Transmembrane</keyword>
<evidence type="ECO:0000256" key="2">
    <source>
        <dbReference type="ARBA" id="ARBA00022723"/>
    </source>
</evidence>
<dbReference type="PANTHER" id="PTHR11709">
    <property type="entry name" value="MULTI-COPPER OXIDASE"/>
    <property type="match status" value="1"/>
</dbReference>
<dbReference type="Gene3D" id="2.60.40.420">
    <property type="entry name" value="Cupredoxins - blue copper proteins"/>
    <property type="match status" value="3"/>
</dbReference>
<evidence type="ECO:0000256" key="4">
    <source>
        <dbReference type="ARBA" id="ARBA00023008"/>
    </source>
</evidence>
<keyword evidence="11" id="KW-1185">Reference proteome</keyword>
<keyword evidence="3" id="KW-0560">Oxidoreductase</keyword>
<dbReference type="GO" id="GO:0005886">
    <property type="term" value="C:plasma membrane"/>
    <property type="evidence" value="ECO:0000318"/>
    <property type="project" value="GO_Central"/>
</dbReference>
<evidence type="ECO:0000313" key="11">
    <source>
        <dbReference type="Proteomes" id="UP000007110"/>
    </source>
</evidence>
<evidence type="ECO:0000256" key="3">
    <source>
        <dbReference type="ARBA" id="ARBA00023002"/>
    </source>
</evidence>
<feature type="domain" description="Plastocyanin-like" evidence="7">
    <location>
        <begin position="213"/>
        <end position="366"/>
    </location>
</feature>
<dbReference type="GeneID" id="584333"/>
<dbReference type="SUPFAM" id="SSF49503">
    <property type="entry name" value="Cupredoxins"/>
    <property type="match status" value="3"/>
</dbReference>
<dbReference type="KEGG" id="spu:584333"/>
<dbReference type="GO" id="GO:0016491">
    <property type="term" value="F:oxidoreductase activity"/>
    <property type="evidence" value="ECO:0000318"/>
    <property type="project" value="GO_Central"/>
</dbReference>
<dbReference type="FunFam" id="2.60.40.420:FF:000045">
    <property type="entry name" value="Laccase 2"/>
    <property type="match status" value="1"/>
</dbReference>
<dbReference type="Proteomes" id="UP000007110">
    <property type="component" value="Unassembled WGS sequence"/>
</dbReference>
<feature type="domain" description="Plastocyanin-like" evidence="8">
    <location>
        <begin position="487"/>
        <end position="611"/>
    </location>
</feature>
<dbReference type="InterPro" id="IPR011706">
    <property type="entry name" value="Cu-oxidase_C"/>
</dbReference>
<dbReference type="InterPro" id="IPR001117">
    <property type="entry name" value="Cu-oxidase_2nd"/>
</dbReference>
<dbReference type="InterPro" id="IPR002355">
    <property type="entry name" value="Cu_oxidase_Cu_BS"/>
</dbReference>
<evidence type="ECO:0000256" key="6">
    <source>
        <dbReference type="SAM" id="SignalP"/>
    </source>
</evidence>
<name>A0A7M7NJB2_STRPU</name>
<dbReference type="InterPro" id="IPR011707">
    <property type="entry name" value="Cu-oxidase-like_N"/>
</dbReference>
<evidence type="ECO:0000259" key="9">
    <source>
        <dbReference type="Pfam" id="PF07732"/>
    </source>
</evidence>
<evidence type="ECO:0008006" key="12">
    <source>
        <dbReference type="Google" id="ProtNLM"/>
    </source>
</evidence>
<dbReference type="EnsemblMetazoa" id="XM_030981617">
    <property type="protein sequence ID" value="XP_030837477"/>
    <property type="gene ID" value="LOC584333"/>
</dbReference>
<reference evidence="10" key="2">
    <citation type="submission" date="2021-01" db="UniProtKB">
        <authorList>
            <consortium name="EnsemblMetazoa"/>
        </authorList>
    </citation>
    <scope>IDENTIFICATION</scope>
</reference>
<dbReference type="CDD" id="cd13858">
    <property type="entry name" value="CuRO_1_tcLCC2_insect_like"/>
    <property type="match status" value="1"/>
</dbReference>
<sequence>MGRFVIQGVFMICISVLLIATVMEKSLYVVASGMENYKDHECKRICEYPPSPKTCNYNFTVEWFYAMSKACYGCPYNLTDCERPHCIPLNGVPRAVSVVNRMFPGPSVEVCKGDTISVWVSNHMLNGEGTSIHWHGFPQKNSPYMDGVSMVTQCPITEFTSFKYEFVADHSGTHWWHAHAGMHRADGLFGALIVREPREVDQQSALFDYDLSEHVIITHDWLDQVTLDKFAAHHFDDGSNRPESVLINGKGKRAPFYDETSNETVYTAREIFHVKQGFRYRFRIASNAITNAPLKVSVDGHNLTIISSEGGDIEPVDVDAFVIYAGERFDFVVNANQTTGNYWLRVKGLADAIAVQELAILRYEGALSADPMESELFDRDGNILQDLNVASSDTVYTYDQMISKDASDIPQENKKTFYLAFDFYKVNNYAFHDPEYYPIEEIARSHHLYSPQMNHVSFNFFSAPPLSQEVDPSELCDANDVLNMTHCATEYCACTQVLTVELGETVEIVLIDEGLTFDASHPFHLHGYSFYVVGQEKLNSSTSLQEVMELDKLGEGLPRNLDHPPLKDTVIVPDGGYTIIQFVADNPGWWFLHCHLEFHVAIGMGMLIHVGTDEDLPPVPENFPRCGNWPSSFNQPIQPTDDTEQPMPCTGRGNTLHPNNFITIFSLSLAILFVLLHPFNIGSGRSE</sequence>
<protein>
    <recommendedName>
        <fullName evidence="12">Laccase</fullName>
    </recommendedName>
</protein>
<dbReference type="OrthoDB" id="2121828at2759"/>
<dbReference type="Pfam" id="PF00394">
    <property type="entry name" value="Cu-oxidase"/>
    <property type="match status" value="1"/>
</dbReference>
<feature type="transmembrane region" description="Helical" evidence="5">
    <location>
        <begin position="661"/>
        <end position="681"/>
    </location>
</feature>
<reference evidence="11" key="1">
    <citation type="submission" date="2015-02" db="EMBL/GenBank/DDBJ databases">
        <title>Genome sequencing for Strongylocentrotus purpuratus.</title>
        <authorList>
            <person name="Murali S."/>
            <person name="Liu Y."/>
            <person name="Vee V."/>
            <person name="English A."/>
            <person name="Wang M."/>
            <person name="Skinner E."/>
            <person name="Han Y."/>
            <person name="Muzny D.M."/>
            <person name="Worley K.C."/>
            <person name="Gibbs R.A."/>
        </authorList>
    </citation>
    <scope>NUCLEOTIDE SEQUENCE</scope>
</reference>
<dbReference type="RefSeq" id="XP_030837477.1">
    <property type="nucleotide sequence ID" value="XM_030981617.1"/>
</dbReference>
<evidence type="ECO:0000259" key="8">
    <source>
        <dbReference type="Pfam" id="PF07731"/>
    </source>
</evidence>
<feature type="signal peptide" evidence="6">
    <location>
        <begin position="1"/>
        <end position="20"/>
    </location>
</feature>
<keyword evidence="6" id="KW-0732">Signal</keyword>
<dbReference type="GO" id="GO:0005507">
    <property type="term" value="F:copper ion binding"/>
    <property type="evidence" value="ECO:0007669"/>
    <property type="project" value="InterPro"/>
</dbReference>
<evidence type="ECO:0000256" key="5">
    <source>
        <dbReference type="SAM" id="Phobius"/>
    </source>
</evidence>
<dbReference type="FunFam" id="2.60.40.420:FF:000031">
    <property type="entry name" value="Laccase-2 isoform A"/>
    <property type="match status" value="1"/>
</dbReference>
<dbReference type="InterPro" id="IPR008972">
    <property type="entry name" value="Cupredoxin"/>
</dbReference>
<dbReference type="PROSITE" id="PS00080">
    <property type="entry name" value="MULTICOPPER_OXIDASE2"/>
    <property type="match status" value="1"/>
</dbReference>
<comment type="similarity">
    <text evidence="1">Belongs to the multicopper oxidase family.</text>
</comment>
<evidence type="ECO:0000313" key="10">
    <source>
        <dbReference type="EnsemblMetazoa" id="XP_030837477"/>
    </source>
</evidence>
<dbReference type="Pfam" id="PF07732">
    <property type="entry name" value="Cu-oxidase_3"/>
    <property type="match status" value="1"/>
</dbReference>
<organism evidence="10 11">
    <name type="scientific">Strongylocentrotus purpuratus</name>
    <name type="common">Purple sea urchin</name>
    <dbReference type="NCBI Taxonomy" id="7668"/>
    <lineage>
        <taxon>Eukaryota</taxon>
        <taxon>Metazoa</taxon>
        <taxon>Echinodermata</taxon>
        <taxon>Eleutherozoa</taxon>
        <taxon>Echinozoa</taxon>
        <taxon>Echinoidea</taxon>
        <taxon>Euechinoidea</taxon>
        <taxon>Echinacea</taxon>
        <taxon>Camarodonta</taxon>
        <taxon>Echinidea</taxon>
        <taxon>Strongylocentrotidae</taxon>
        <taxon>Strongylocentrotus</taxon>
    </lineage>
</organism>
<proteinExistence type="inferred from homology"/>
<keyword evidence="4" id="KW-0186">Copper</keyword>
<dbReference type="CDD" id="cd13884">
    <property type="entry name" value="CuRO_2_tcLCC_insect_like"/>
    <property type="match status" value="1"/>
</dbReference>
<dbReference type="OMA" id="QAWQGIF"/>
<dbReference type="Pfam" id="PF07731">
    <property type="entry name" value="Cu-oxidase_2"/>
    <property type="match status" value="1"/>
</dbReference>
<accession>A0A7M7NJB2</accession>
<dbReference type="PANTHER" id="PTHR11709:SF394">
    <property type="entry name" value="FI03373P-RELATED"/>
    <property type="match status" value="1"/>
</dbReference>
<dbReference type="CDD" id="cd13905">
    <property type="entry name" value="CuRO_3_tcLLC2_insect_like"/>
    <property type="match status" value="1"/>
</dbReference>
<feature type="domain" description="Plastocyanin-like" evidence="9">
    <location>
        <begin position="83"/>
        <end position="197"/>
    </location>
</feature>
<evidence type="ECO:0000259" key="7">
    <source>
        <dbReference type="Pfam" id="PF00394"/>
    </source>
</evidence>